<dbReference type="EMBL" id="SWBQ01000004">
    <property type="protein sequence ID" value="TKC04908.1"/>
    <property type="molecule type" value="Genomic_DNA"/>
</dbReference>
<evidence type="ECO:0008006" key="3">
    <source>
        <dbReference type="Google" id="ProtNLM"/>
    </source>
</evidence>
<dbReference type="RefSeq" id="WP_136836730.1">
    <property type="nucleotide sequence ID" value="NZ_SWBQ01000004.1"/>
</dbReference>
<dbReference type="AlphaFoldDB" id="A0A4U1CD77"/>
<protein>
    <recommendedName>
        <fullName evidence="3">Helix-turn-helix transcriptional regulator</fullName>
    </recommendedName>
</protein>
<keyword evidence="2" id="KW-1185">Reference proteome</keyword>
<name>A0A4U1CD77_9SPHI</name>
<organism evidence="1 2">
    <name type="scientific">Pedobacter frigoris</name>
    <dbReference type="NCBI Taxonomy" id="2571272"/>
    <lineage>
        <taxon>Bacteria</taxon>
        <taxon>Pseudomonadati</taxon>
        <taxon>Bacteroidota</taxon>
        <taxon>Sphingobacteriia</taxon>
        <taxon>Sphingobacteriales</taxon>
        <taxon>Sphingobacteriaceae</taxon>
        <taxon>Pedobacter</taxon>
    </lineage>
</organism>
<evidence type="ECO:0000313" key="2">
    <source>
        <dbReference type="Proteomes" id="UP000307244"/>
    </source>
</evidence>
<dbReference type="OrthoDB" id="768241at2"/>
<evidence type="ECO:0000313" key="1">
    <source>
        <dbReference type="EMBL" id="TKC04908.1"/>
    </source>
</evidence>
<gene>
    <name evidence="1" type="ORF">FA047_14145</name>
</gene>
<reference evidence="1 2" key="1">
    <citation type="submission" date="2019-04" db="EMBL/GenBank/DDBJ databases">
        <title>Pedobacter sp. RP-3-15 sp. nov., isolated from Arctic soil.</title>
        <authorList>
            <person name="Dahal R.H."/>
            <person name="Kim D.-U."/>
        </authorList>
    </citation>
    <scope>NUCLEOTIDE SEQUENCE [LARGE SCALE GENOMIC DNA]</scope>
    <source>
        <strain evidence="1 2">RP-3-15</strain>
    </source>
</reference>
<sequence>MENQKKYKIDEEMRKLNHVSYKAALKIIPKRLKIASNTFHNYRKLLLNDKADIPYGLVRKLECIFGLNMGELANYSVDCKSLDILIKEPLHDSDTMK</sequence>
<proteinExistence type="predicted"/>
<dbReference type="Proteomes" id="UP000307244">
    <property type="component" value="Unassembled WGS sequence"/>
</dbReference>
<comment type="caution">
    <text evidence="1">The sequence shown here is derived from an EMBL/GenBank/DDBJ whole genome shotgun (WGS) entry which is preliminary data.</text>
</comment>
<accession>A0A4U1CD77</accession>